<dbReference type="EC" id="1.1.2.4" evidence="7"/>
<dbReference type="PROSITE" id="PS00198">
    <property type="entry name" value="4FE4S_FER_1"/>
    <property type="match status" value="1"/>
</dbReference>
<dbReference type="InterPro" id="IPR016169">
    <property type="entry name" value="FAD-bd_PCMH_sub2"/>
</dbReference>
<dbReference type="InterPro" id="IPR016164">
    <property type="entry name" value="FAD-linked_Oxase-like_C"/>
</dbReference>
<dbReference type="InterPro" id="IPR016171">
    <property type="entry name" value="Vanillyl_alc_oxidase_C-sub2"/>
</dbReference>
<protein>
    <recommendedName>
        <fullName evidence="7">D-lactate dehydrogenase (cytochrome)</fullName>
        <ecNumber evidence="7">1.1.2.4</ecNumber>
    </recommendedName>
</protein>
<name>M0C7F8_9EURY</name>
<keyword evidence="3" id="KW-0285">Flavoprotein</keyword>
<organism evidence="11 12">
    <name type="scientific">Haloterrigena salina JCM 13891</name>
    <dbReference type="NCBI Taxonomy" id="1227488"/>
    <lineage>
        <taxon>Archaea</taxon>
        <taxon>Methanobacteriati</taxon>
        <taxon>Methanobacteriota</taxon>
        <taxon>Stenosarchaea group</taxon>
        <taxon>Halobacteria</taxon>
        <taxon>Halobacteriales</taxon>
        <taxon>Natrialbaceae</taxon>
        <taxon>Haloterrigena</taxon>
    </lineage>
</organism>
<reference evidence="11 12" key="1">
    <citation type="journal article" date="2014" name="PLoS Genet.">
        <title>Phylogenetically driven sequencing of extremely halophilic archaea reveals strategies for static and dynamic osmo-response.</title>
        <authorList>
            <person name="Becker E.A."/>
            <person name="Seitzer P.M."/>
            <person name="Tritt A."/>
            <person name="Larsen D."/>
            <person name="Krusor M."/>
            <person name="Yao A.I."/>
            <person name="Wu D."/>
            <person name="Madern D."/>
            <person name="Eisen J.A."/>
            <person name="Darling A.E."/>
            <person name="Facciotti M.T."/>
        </authorList>
    </citation>
    <scope>NUCLEOTIDE SEQUENCE [LARGE SCALE GENOMIC DNA]</scope>
    <source>
        <strain evidence="11 12">JCM 13891</strain>
    </source>
</reference>
<dbReference type="Pfam" id="PF13183">
    <property type="entry name" value="Fer4_8"/>
    <property type="match status" value="1"/>
</dbReference>
<comment type="cofactor">
    <cofactor evidence="1">
        <name>FAD</name>
        <dbReference type="ChEBI" id="CHEBI:57692"/>
    </cofactor>
</comment>
<dbReference type="RefSeq" id="WP_008894140.1">
    <property type="nucleotide sequence ID" value="NZ_AOIS01000031.1"/>
</dbReference>
<dbReference type="InterPro" id="IPR006094">
    <property type="entry name" value="Oxid_FAD_bind_N"/>
</dbReference>
<dbReference type="eggNOG" id="arCOG00337">
    <property type="taxonomic scope" value="Archaea"/>
</dbReference>
<evidence type="ECO:0000256" key="1">
    <source>
        <dbReference type="ARBA" id="ARBA00001974"/>
    </source>
</evidence>
<dbReference type="InterPro" id="IPR017896">
    <property type="entry name" value="4Fe4S_Fe-S-bd"/>
</dbReference>
<evidence type="ECO:0000259" key="10">
    <source>
        <dbReference type="PROSITE" id="PS51387"/>
    </source>
</evidence>
<dbReference type="Pfam" id="PF01565">
    <property type="entry name" value="FAD_binding_4"/>
    <property type="match status" value="1"/>
</dbReference>
<dbReference type="SUPFAM" id="SSF55103">
    <property type="entry name" value="FAD-linked oxidases, C-terminal domain"/>
    <property type="match status" value="1"/>
</dbReference>
<keyword evidence="12" id="KW-1185">Reference proteome</keyword>
<evidence type="ECO:0000256" key="3">
    <source>
        <dbReference type="ARBA" id="ARBA00022630"/>
    </source>
</evidence>
<dbReference type="GO" id="GO:0008720">
    <property type="term" value="F:D-lactate dehydrogenase (NAD+) activity"/>
    <property type="evidence" value="ECO:0007669"/>
    <property type="project" value="TreeGrafter"/>
</dbReference>
<evidence type="ECO:0000256" key="8">
    <source>
        <dbReference type="SAM" id="MobiDB-lite"/>
    </source>
</evidence>
<keyword evidence="5" id="KW-0809">Transit peptide</keyword>
<dbReference type="GO" id="GO:1903457">
    <property type="term" value="P:lactate catabolic process"/>
    <property type="evidence" value="ECO:0007669"/>
    <property type="project" value="TreeGrafter"/>
</dbReference>
<evidence type="ECO:0000256" key="2">
    <source>
        <dbReference type="ARBA" id="ARBA00008000"/>
    </source>
</evidence>
<dbReference type="InterPro" id="IPR004017">
    <property type="entry name" value="Cys_rich_dom"/>
</dbReference>
<gene>
    <name evidence="11" type="ORF">C477_09179</name>
</gene>
<evidence type="ECO:0000256" key="5">
    <source>
        <dbReference type="ARBA" id="ARBA00022946"/>
    </source>
</evidence>
<feature type="domain" description="FAD-binding PCMH-type" evidence="10">
    <location>
        <begin position="84"/>
        <end position="340"/>
    </location>
</feature>
<evidence type="ECO:0000313" key="12">
    <source>
        <dbReference type="Proteomes" id="UP000011657"/>
    </source>
</evidence>
<evidence type="ECO:0000313" key="11">
    <source>
        <dbReference type="EMBL" id="ELZ19160.1"/>
    </source>
</evidence>
<comment type="caution">
    <text evidence="11">The sequence shown here is derived from an EMBL/GenBank/DDBJ whole genome shotgun (WGS) entry which is preliminary data.</text>
</comment>
<dbReference type="Gene3D" id="1.10.45.10">
    <property type="entry name" value="Vanillyl-alcohol Oxidase, Chain A, domain 4"/>
    <property type="match status" value="1"/>
</dbReference>
<dbReference type="InterPro" id="IPR017900">
    <property type="entry name" value="4Fe4S_Fe_S_CS"/>
</dbReference>
<proteinExistence type="inferred from homology"/>
<dbReference type="InterPro" id="IPR016166">
    <property type="entry name" value="FAD-bd_PCMH"/>
</dbReference>
<accession>M0C7F8</accession>
<evidence type="ECO:0000256" key="6">
    <source>
        <dbReference type="ARBA" id="ARBA00023002"/>
    </source>
</evidence>
<dbReference type="OrthoDB" id="2837at2157"/>
<keyword evidence="4" id="KW-0274">FAD</keyword>
<dbReference type="Gene3D" id="3.30.70.2740">
    <property type="match status" value="1"/>
</dbReference>
<feature type="region of interest" description="Disordered" evidence="8">
    <location>
        <begin position="1"/>
        <end position="45"/>
    </location>
</feature>
<dbReference type="GO" id="GO:0071949">
    <property type="term" value="F:FAD binding"/>
    <property type="evidence" value="ECO:0007669"/>
    <property type="project" value="InterPro"/>
</dbReference>
<dbReference type="Proteomes" id="UP000011657">
    <property type="component" value="Unassembled WGS sequence"/>
</dbReference>
<dbReference type="SUPFAM" id="SSF56176">
    <property type="entry name" value="FAD-binding/transporter-associated domain-like"/>
    <property type="match status" value="1"/>
</dbReference>
<dbReference type="InterPro" id="IPR036318">
    <property type="entry name" value="FAD-bd_PCMH-like_sf"/>
</dbReference>
<dbReference type="PANTHER" id="PTHR11748">
    <property type="entry name" value="D-LACTATE DEHYDROGENASE"/>
    <property type="match status" value="1"/>
</dbReference>
<dbReference type="GO" id="GO:0004458">
    <property type="term" value="F:D-lactate dehydrogenase (cytochrome) activity"/>
    <property type="evidence" value="ECO:0007669"/>
    <property type="project" value="UniProtKB-EC"/>
</dbReference>
<dbReference type="PROSITE" id="PS51379">
    <property type="entry name" value="4FE4S_FER_2"/>
    <property type="match status" value="1"/>
</dbReference>
<dbReference type="PANTHER" id="PTHR11748:SF111">
    <property type="entry name" value="D-LACTATE DEHYDROGENASE, MITOCHONDRIAL-RELATED"/>
    <property type="match status" value="1"/>
</dbReference>
<evidence type="ECO:0000256" key="7">
    <source>
        <dbReference type="ARBA" id="ARBA00038897"/>
    </source>
</evidence>
<dbReference type="PROSITE" id="PS51387">
    <property type="entry name" value="FAD_PCMH"/>
    <property type="match status" value="1"/>
</dbReference>
<dbReference type="Pfam" id="PF02913">
    <property type="entry name" value="FAD-oxidase_C"/>
    <property type="match status" value="1"/>
</dbReference>
<dbReference type="AlphaFoldDB" id="M0C7F8"/>
<dbReference type="STRING" id="1227488.C477_09179"/>
<evidence type="ECO:0000256" key="4">
    <source>
        <dbReference type="ARBA" id="ARBA00022827"/>
    </source>
</evidence>
<dbReference type="Gene3D" id="3.30.465.10">
    <property type="match status" value="2"/>
</dbReference>
<sequence length="1057" mass="113689">MATEETQSTTDHSDQTSTPDEKRLGSPADPREGDPAADPRANYDYVGGDVDRPALVAALRERIDGEVRFDEYSRQLYATDASAYEMTPVGVVLPRSTDDVASVVGYCAEHGIPVLPRGGGTSLAGQAVNEAVVLDFTAHMGDVLEIDPDARRATVQGGAVLADLNGALESHGLKFAPDPAAGNRSTVGGAVGNNSTGAHSLQYGKTDAYVEEVEVVLADGSVERFGEVTVAELRERADPDGNLLERIHEALRRVIDEEAAAIGEVFPRLKRNVSGYNLDRLVAEAYGTPEAFDENAAESVAIDADSEPAPGATVNLARVFAGSEGTLGVVTEATVSLETVPETTSVVLLTYRDLLEAMADVDTIVKNHDPAAVEAIDDVLIELAENTEEFAAVADRLPEGTETALLVEFYAENDDHGREQVAELLVDRLPDGEVPDPDPSGSETGSSAPVRAFDALEAHDPAGIAELWKLRKSAAPILLSRTSDEKHISFIEDTAVPTENLADYVADFREVLEEYDTFASFYAHAGPGCMHMRPLVSTKSTAGLEAFESLADGVTDLVVEYGGSVSGEHGDGRARTQWNRKLYGDDVWELFRELKTAFDPDWLLNPGNVCGDHRMIERLRFDPDYEFEAGFEPELEWDNDNGFQGMVELCHGCGGCRSEQETTGGVMCPTYRAAEEESLSTRGRANMLRQAMSGDLETDAVDEEFLAEIMDLCVGCKGCARDCPSEVDMAKLKAEVEHAAHQKNGAGLRDKLFANVDRLNAVGSALAPLSNWAASLPGSGAIAEKTVGIARERELPTFASESLEEWFTSRGGATVPRESASRRVVLVPDTYTNYNHPNAGKAAIRVLEAAGVHVTVPNAVTSTGRPAHSKGFLDLSRERARTNVDALELFVQNGWEVVLVEPSDAVMLQSDYLNLLSGPEVERVAANTYGVMEYVDRFDLLAEVGVDESAARERLTYHGHCHQKATKKDGHAASVLEAAGYEVDALDSGCCGMAGSFGYEAEHYSLSQKIGSILFEQVDDSDGDEVVAPGASCRTQLEGHEGDYPAHPVEKLEAVVR</sequence>
<feature type="compositionally biased region" description="Low complexity" evidence="8">
    <location>
        <begin position="1"/>
        <end position="10"/>
    </location>
</feature>
<feature type="region of interest" description="Disordered" evidence="8">
    <location>
        <begin position="429"/>
        <end position="448"/>
    </location>
</feature>
<evidence type="ECO:0000259" key="9">
    <source>
        <dbReference type="PROSITE" id="PS51379"/>
    </source>
</evidence>
<keyword evidence="6" id="KW-0560">Oxidoreductase</keyword>
<feature type="domain" description="4Fe-4S ferredoxin-type" evidence="9">
    <location>
        <begin position="703"/>
        <end position="735"/>
    </location>
</feature>
<dbReference type="SUPFAM" id="SSF46548">
    <property type="entry name" value="alpha-helical ferredoxin"/>
    <property type="match status" value="1"/>
</dbReference>
<dbReference type="PATRIC" id="fig|1227488.3.peg.1808"/>
<dbReference type="Pfam" id="PF02754">
    <property type="entry name" value="CCG"/>
    <property type="match status" value="1"/>
</dbReference>
<feature type="compositionally biased region" description="Basic and acidic residues" evidence="8">
    <location>
        <begin position="11"/>
        <end position="34"/>
    </location>
</feature>
<comment type="similarity">
    <text evidence="2">Belongs to the FAD-binding oxidoreductase/transferase type 4 family.</text>
</comment>
<dbReference type="EMBL" id="AOIS01000031">
    <property type="protein sequence ID" value="ELZ19160.1"/>
    <property type="molecule type" value="Genomic_DNA"/>
</dbReference>
<dbReference type="InterPro" id="IPR004113">
    <property type="entry name" value="FAD-bd_oxidored_4_C"/>
</dbReference>